<keyword evidence="1" id="KW-0812">Transmembrane</keyword>
<dbReference type="RefSeq" id="WP_132878305.1">
    <property type="nucleotide sequence ID" value="NZ_SLXQ01000008.1"/>
</dbReference>
<accession>A0A4R2QKX7</accession>
<dbReference type="Proteomes" id="UP000294911">
    <property type="component" value="Unassembled WGS sequence"/>
</dbReference>
<keyword evidence="1" id="KW-1133">Transmembrane helix</keyword>
<evidence type="ECO:0000259" key="2">
    <source>
        <dbReference type="Pfam" id="PF07331"/>
    </source>
</evidence>
<sequence length="168" mass="17912">MSAPETRDNKDDDVPVIEVSARYARRQNVVAALVVLLIGGVAAALSARLGVGNLAEPGPGLWPLAVSVVIIAFAAVLLLQSRQQGDEQRFTRESLIVVVAVGSLIGYALLFERIGFEVPTIALLLLWIRGLGRQPWLTSITVSVGSCAVIYVLFISALGVQLPHIVAF</sequence>
<comment type="caution">
    <text evidence="3">The sequence shown here is derived from an EMBL/GenBank/DDBJ whole genome shotgun (WGS) entry which is preliminary data.</text>
</comment>
<proteinExistence type="predicted"/>
<feature type="transmembrane region" description="Helical" evidence="1">
    <location>
        <begin position="95"/>
        <end position="116"/>
    </location>
</feature>
<name>A0A4R2QKX7_9PSEU</name>
<keyword evidence="4" id="KW-1185">Reference proteome</keyword>
<protein>
    <submittedName>
        <fullName evidence="3">Tripartite tricarboxylate transporter TctB family protein</fullName>
    </submittedName>
</protein>
<feature type="transmembrane region" description="Helical" evidence="1">
    <location>
        <begin position="29"/>
        <end position="49"/>
    </location>
</feature>
<organism evidence="3 4">
    <name type="scientific">Tamaricihabitans halophyticus</name>
    <dbReference type="NCBI Taxonomy" id="1262583"/>
    <lineage>
        <taxon>Bacteria</taxon>
        <taxon>Bacillati</taxon>
        <taxon>Actinomycetota</taxon>
        <taxon>Actinomycetes</taxon>
        <taxon>Pseudonocardiales</taxon>
        <taxon>Pseudonocardiaceae</taxon>
        <taxon>Tamaricihabitans</taxon>
    </lineage>
</organism>
<dbReference type="Pfam" id="PF07331">
    <property type="entry name" value="TctB"/>
    <property type="match status" value="1"/>
</dbReference>
<dbReference type="AlphaFoldDB" id="A0A4R2QKX7"/>
<evidence type="ECO:0000313" key="3">
    <source>
        <dbReference type="EMBL" id="TCP49987.1"/>
    </source>
</evidence>
<feature type="transmembrane region" description="Helical" evidence="1">
    <location>
        <begin position="136"/>
        <end position="160"/>
    </location>
</feature>
<keyword evidence="1" id="KW-0472">Membrane</keyword>
<dbReference type="EMBL" id="SLXQ01000008">
    <property type="protein sequence ID" value="TCP49987.1"/>
    <property type="molecule type" value="Genomic_DNA"/>
</dbReference>
<evidence type="ECO:0000256" key="1">
    <source>
        <dbReference type="SAM" id="Phobius"/>
    </source>
</evidence>
<reference evidence="3 4" key="1">
    <citation type="submission" date="2019-03" db="EMBL/GenBank/DDBJ databases">
        <title>Genomic Encyclopedia of Type Strains, Phase IV (KMG-IV): sequencing the most valuable type-strain genomes for metagenomic binning, comparative biology and taxonomic classification.</title>
        <authorList>
            <person name="Goeker M."/>
        </authorList>
    </citation>
    <scope>NUCLEOTIDE SEQUENCE [LARGE SCALE GENOMIC DNA]</scope>
    <source>
        <strain evidence="3 4">DSM 45765</strain>
    </source>
</reference>
<feature type="transmembrane region" description="Helical" evidence="1">
    <location>
        <begin position="61"/>
        <end position="79"/>
    </location>
</feature>
<evidence type="ECO:0000313" key="4">
    <source>
        <dbReference type="Proteomes" id="UP000294911"/>
    </source>
</evidence>
<feature type="domain" description="DUF1468" evidence="2">
    <location>
        <begin position="30"/>
        <end position="163"/>
    </location>
</feature>
<dbReference type="InterPro" id="IPR009936">
    <property type="entry name" value="DUF1468"/>
</dbReference>
<gene>
    <name evidence="3" type="ORF">EV191_10873</name>
</gene>
<dbReference type="OrthoDB" id="3576735at2"/>